<dbReference type="KEGG" id="eiv:EIN_093990"/>
<evidence type="ECO:0000256" key="2">
    <source>
        <dbReference type="SAM" id="Phobius"/>
    </source>
</evidence>
<feature type="non-terminal residue" evidence="3">
    <location>
        <position position="1"/>
    </location>
</feature>
<feature type="compositionally biased region" description="Basic and acidic residues" evidence="1">
    <location>
        <begin position="773"/>
        <end position="792"/>
    </location>
</feature>
<feature type="compositionally biased region" description="Low complexity" evidence="1">
    <location>
        <begin position="793"/>
        <end position="815"/>
    </location>
</feature>
<evidence type="ECO:0000313" key="3">
    <source>
        <dbReference type="EMBL" id="ELP87222.1"/>
    </source>
</evidence>
<dbReference type="AlphaFoldDB" id="A0A0A1U006"/>
<reference evidence="3 4" key="1">
    <citation type="submission" date="2012-10" db="EMBL/GenBank/DDBJ databases">
        <authorList>
            <person name="Zafar N."/>
            <person name="Inman J."/>
            <person name="Hall N."/>
            <person name="Lorenzi H."/>
            <person name="Caler E."/>
        </authorList>
    </citation>
    <scope>NUCLEOTIDE SEQUENCE [LARGE SCALE GENOMIC DNA]</scope>
    <source>
        <strain evidence="3 4">IP1</strain>
    </source>
</reference>
<dbReference type="EMBL" id="KB206860">
    <property type="protein sequence ID" value="ELP87222.1"/>
    <property type="molecule type" value="Genomic_DNA"/>
</dbReference>
<dbReference type="RefSeq" id="XP_004253993.1">
    <property type="nucleotide sequence ID" value="XM_004253945.1"/>
</dbReference>
<keyword evidence="2" id="KW-1133">Transmembrane helix</keyword>
<organism evidence="3 4">
    <name type="scientific">Entamoeba invadens IP1</name>
    <dbReference type="NCBI Taxonomy" id="370355"/>
    <lineage>
        <taxon>Eukaryota</taxon>
        <taxon>Amoebozoa</taxon>
        <taxon>Evosea</taxon>
        <taxon>Archamoebae</taxon>
        <taxon>Mastigamoebida</taxon>
        <taxon>Entamoebidae</taxon>
        <taxon>Entamoeba</taxon>
    </lineage>
</organism>
<evidence type="ECO:0000256" key="1">
    <source>
        <dbReference type="SAM" id="MobiDB-lite"/>
    </source>
</evidence>
<dbReference type="GeneID" id="14886189"/>
<dbReference type="VEuPathDB" id="AmoebaDB:EIN_093990"/>
<name>A0A0A1U006_ENTIV</name>
<evidence type="ECO:0000313" key="4">
    <source>
        <dbReference type="Proteomes" id="UP000014680"/>
    </source>
</evidence>
<feature type="region of interest" description="Disordered" evidence="1">
    <location>
        <begin position="769"/>
        <end position="838"/>
    </location>
</feature>
<keyword evidence="2" id="KW-0472">Membrane</keyword>
<dbReference type="OrthoDB" id="30041at2759"/>
<keyword evidence="2" id="KW-0812">Transmembrane</keyword>
<protein>
    <submittedName>
        <fullName evidence="3">Uncharacterized protein</fullName>
    </submittedName>
</protein>
<accession>A0A0A1U006</accession>
<feature type="transmembrane region" description="Helical" evidence="2">
    <location>
        <begin position="719"/>
        <end position="745"/>
    </location>
</feature>
<gene>
    <name evidence="3" type="ORF">EIN_093990</name>
</gene>
<proteinExistence type="predicted"/>
<dbReference type="Proteomes" id="UP000014680">
    <property type="component" value="Unassembled WGS sequence"/>
</dbReference>
<sequence>QTEEKFRTANSDLGCGGSMWIICPTGVKRSNYVCKGSTECVFADPINKETIQINAFESNSYVNTRDCPCSKSTGSVFTSGCNTKIPGTLSGMTITNITGNFKQLKAEASVNLGFRTVIVEELMLRGKVVIFSDEKIDNDTFTDDTTYSGVGSLTATVLNIYTKQPTKLTFNVPTSILGTKSSETASLLILFTKTSYIGLGNVKKDKEENGDVYTYLGNSTSVAITAEQKSEDKEVKFTLELAPEVANSDISLSGNVPFIIDSDFIARSVVVSRGSNNDTINALPFIQLKESRYFSVESLSVIPLELTSYVVTYASDIYHVSIANEDKMSQSLKTDIDHSMLLYKTSADDETRPPILCELTVPVPEEPDTPDVTPTAFVKMEGEDNTTTIVCVVQYNETVADNAKIYNRSGCPCNGRYCVTTITAEYTALINATSIGSSGQINQFIVQNTKAVEVASDILNTKVMTVNGDAPVVFSIDTLTVGKTFEFNADTVNMTFNNTKKMSIAPFTINQPQDSNKSIHVALYSRSSSLSNNFEFSKVDVFDDLVVEDAADNERMALFVTSSASTNITNLEVSNARLYLQQGKFNILDNEVVLLIKKPEAFPLMFSTGASVSWPEGTIKIVVDPSLPKDVPIFIMRVGLGKNFTAENGVKFSVVEGTKATHLKSASFSSYTVKQICSIYVALVPSDFVEAGYECPTDPTDASEQNNLEPIVKKDVPTWVIVILIIIGVFIVIILILFVVFIVVARKILLRRRNLKVFNDEDNLFFQTAESSEETKETTKEETKDDSQKSDESSSSSLSSSSKSDSKSGSGSKSASESKSKSDNKDNKSESTNDGSSD</sequence>
<feature type="compositionally biased region" description="Basic and acidic residues" evidence="1">
    <location>
        <begin position="816"/>
        <end position="831"/>
    </location>
</feature>
<keyword evidence="4" id="KW-1185">Reference proteome</keyword>